<dbReference type="AlphaFoldDB" id="F0VYJ7"/>
<dbReference type="CDD" id="cd09272">
    <property type="entry name" value="RNase_HI_RT_Ty1"/>
    <property type="match status" value="1"/>
</dbReference>
<reference evidence="1" key="2">
    <citation type="submission" date="2011-02" db="EMBL/GenBank/DDBJ databases">
        <authorList>
            <person name="MacLean D."/>
        </authorList>
    </citation>
    <scope>NUCLEOTIDE SEQUENCE</scope>
</reference>
<organism evidence="1">
    <name type="scientific">Albugo laibachii Nc14</name>
    <dbReference type="NCBI Taxonomy" id="890382"/>
    <lineage>
        <taxon>Eukaryota</taxon>
        <taxon>Sar</taxon>
        <taxon>Stramenopiles</taxon>
        <taxon>Oomycota</taxon>
        <taxon>Peronosporomycetes</taxon>
        <taxon>Albuginales</taxon>
        <taxon>Albuginaceae</taxon>
        <taxon>Albugo</taxon>
    </lineage>
</organism>
<name>F0VYJ7_9STRA</name>
<proteinExistence type="predicted"/>
<protein>
    <submittedName>
        <fullName evidence="1">PREDICTED: copia proteinlike putative</fullName>
    </submittedName>
</protein>
<dbReference type="EMBL" id="FR824046">
    <property type="protein sequence ID" value="CCA13861.1"/>
    <property type="molecule type" value="Genomic_DNA"/>
</dbReference>
<sequence>MEVAGNGRAGICLASWSDSDFADDKVDRKSVTGGVVTMDGAVVQWICKKQTGVSLSTMEAEFTSASHVAREILGLRELLSEIGFQVDEPMKMLMDNQASIKQLESEGSMSSAKHVDVQMKFVCDYAKKGIVKPEFVESRFMKADILTNVLPAPRMVELRGRFNLH</sequence>
<evidence type="ECO:0000313" key="1">
    <source>
        <dbReference type="EMBL" id="CCA13861.1"/>
    </source>
</evidence>
<dbReference type="HOGENOM" id="CLU_001650_6_3_1"/>
<dbReference type="PANTHER" id="PTHR11439:SF440">
    <property type="entry name" value="INTEGRASE CATALYTIC DOMAIN-CONTAINING PROTEIN"/>
    <property type="match status" value="1"/>
</dbReference>
<dbReference type="PANTHER" id="PTHR11439">
    <property type="entry name" value="GAG-POL-RELATED RETROTRANSPOSON"/>
    <property type="match status" value="1"/>
</dbReference>
<accession>F0VYJ7</accession>
<reference evidence="1" key="1">
    <citation type="journal article" date="2011" name="PLoS Biol.">
        <title>Gene gain and loss during evolution of obligate parasitism in the white rust pathogen of Arabidopsis thaliana.</title>
        <authorList>
            <person name="Kemen E."/>
            <person name="Gardiner A."/>
            <person name="Schultz-Larsen T."/>
            <person name="Kemen A.C."/>
            <person name="Balmuth A.L."/>
            <person name="Robert-Seilaniantz A."/>
            <person name="Bailey K."/>
            <person name="Holub E."/>
            <person name="Studholme D.J."/>
            <person name="Maclean D."/>
            <person name="Jones J.D."/>
        </authorList>
    </citation>
    <scope>NUCLEOTIDE SEQUENCE</scope>
</reference>
<gene>
    <name evidence="1" type="primary">AlNc14C1G4</name>
    <name evidence="1" type="ORF">ALNC14_000040</name>
</gene>